<evidence type="ECO:0000313" key="1">
    <source>
        <dbReference type="EMBL" id="CAG8791180.1"/>
    </source>
</evidence>
<dbReference type="Proteomes" id="UP000789759">
    <property type="component" value="Unassembled WGS sequence"/>
</dbReference>
<keyword evidence="2" id="KW-1185">Reference proteome</keyword>
<dbReference type="AlphaFoldDB" id="A0A9N9JPD3"/>
<organism evidence="1 2">
    <name type="scientific">Cetraspora pellucida</name>
    <dbReference type="NCBI Taxonomy" id="1433469"/>
    <lineage>
        <taxon>Eukaryota</taxon>
        <taxon>Fungi</taxon>
        <taxon>Fungi incertae sedis</taxon>
        <taxon>Mucoromycota</taxon>
        <taxon>Glomeromycotina</taxon>
        <taxon>Glomeromycetes</taxon>
        <taxon>Diversisporales</taxon>
        <taxon>Gigasporaceae</taxon>
        <taxon>Cetraspora</taxon>
    </lineage>
</organism>
<reference evidence="1" key="1">
    <citation type="submission" date="2021-06" db="EMBL/GenBank/DDBJ databases">
        <authorList>
            <person name="Kallberg Y."/>
            <person name="Tangrot J."/>
            <person name="Rosling A."/>
        </authorList>
    </citation>
    <scope>NUCLEOTIDE SEQUENCE</scope>
    <source>
        <strain evidence="1">FL966</strain>
    </source>
</reference>
<evidence type="ECO:0000313" key="2">
    <source>
        <dbReference type="Proteomes" id="UP000789759"/>
    </source>
</evidence>
<accession>A0A9N9JPD3</accession>
<name>A0A9N9JPD3_9GLOM</name>
<sequence length="81" mass="9351">YIEVHNSNHNHNLLKDLLGHLMLHQLTKHKLVRVTEITTSDSHSMEIILTIYQNDLSALAISKVIIMHISSFAKEIWQIIP</sequence>
<dbReference type="OrthoDB" id="2489897at2759"/>
<comment type="caution">
    <text evidence="1">The sequence shown here is derived from an EMBL/GenBank/DDBJ whole genome shotgun (WGS) entry which is preliminary data.</text>
</comment>
<gene>
    <name evidence="1" type="ORF">CPELLU_LOCUS17012</name>
</gene>
<feature type="non-terminal residue" evidence="1">
    <location>
        <position position="1"/>
    </location>
</feature>
<proteinExistence type="predicted"/>
<dbReference type="EMBL" id="CAJVQA010027187">
    <property type="protein sequence ID" value="CAG8791180.1"/>
    <property type="molecule type" value="Genomic_DNA"/>
</dbReference>
<protein>
    <submittedName>
        <fullName evidence="1">3173_t:CDS:1</fullName>
    </submittedName>
</protein>